<dbReference type="SUPFAM" id="SSF47162">
    <property type="entry name" value="Apolipoprotein"/>
    <property type="match status" value="1"/>
</dbReference>
<comment type="caution">
    <text evidence="3">The sequence shown here is derived from an EMBL/GenBank/DDBJ whole genome shotgun (WGS) entry which is preliminary data.</text>
</comment>
<dbReference type="Proteomes" id="UP000297668">
    <property type="component" value="Unassembled WGS sequence"/>
</dbReference>
<dbReference type="AlphaFoldDB" id="A0A4Y9FCT7"/>
<evidence type="ECO:0000256" key="1">
    <source>
        <dbReference type="SAM" id="Coils"/>
    </source>
</evidence>
<keyword evidence="2" id="KW-1133">Transmembrane helix</keyword>
<sequence length="101" mass="11420">MTTEERLYKLEGIVEGVMATLPSRVAGVENRMDLLRQELKGEIQALRQEVREEIQALRQEVKGEIQALRQEVKGDINAALNRLMLYFTALAAALALLTLLR</sequence>
<keyword evidence="2" id="KW-0472">Membrane</keyword>
<protein>
    <submittedName>
        <fullName evidence="3">DUF1640 domain-containing protein</fullName>
    </submittedName>
</protein>
<organism evidence="3 4">
    <name type="scientific">Thermus tengchongensis</name>
    <dbReference type="NCBI Taxonomy" id="1214928"/>
    <lineage>
        <taxon>Bacteria</taxon>
        <taxon>Thermotogati</taxon>
        <taxon>Deinococcota</taxon>
        <taxon>Deinococci</taxon>
        <taxon>Thermales</taxon>
        <taxon>Thermaceae</taxon>
        <taxon>Thermus</taxon>
    </lineage>
</organism>
<evidence type="ECO:0000313" key="3">
    <source>
        <dbReference type="EMBL" id="TFU26672.1"/>
    </source>
</evidence>
<keyword evidence="2" id="KW-0812">Transmembrane</keyword>
<proteinExistence type="predicted"/>
<accession>A0A4Y9FCT7</accession>
<evidence type="ECO:0000256" key="2">
    <source>
        <dbReference type="SAM" id="Phobius"/>
    </source>
</evidence>
<evidence type="ECO:0000313" key="4">
    <source>
        <dbReference type="Proteomes" id="UP000297668"/>
    </source>
</evidence>
<reference evidence="3 4" key="1">
    <citation type="submission" date="2019-03" db="EMBL/GenBank/DDBJ databases">
        <title>Thermus tengchongensis species for the arsenic transformation mechanism.</title>
        <authorList>
            <person name="Yuan G.C."/>
        </authorList>
    </citation>
    <scope>NUCLEOTIDE SEQUENCE [LARGE SCALE GENOMIC DNA]</scope>
    <source>
        <strain evidence="3 4">15W</strain>
    </source>
</reference>
<keyword evidence="1" id="KW-0175">Coiled coil</keyword>
<feature type="coiled-coil region" evidence="1">
    <location>
        <begin position="29"/>
        <end position="71"/>
    </location>
</feature>
<dbReference type="Gene3D" id="1.20.58.130">
    <property type="match status" value="2"/>
</dbReference>
<gene>
    <name evidence="3" type="ORF">E0687_05505</name>
</gene>
<feature type="transmembrane region" description="Helical" evidence="2">
    <location>
        <begin position="83"/>
        <end position="100"/>
    </location>
</feature>
<dbReference type="RefSeq" id="WP_135260037.1">
    <property type="nucleotide sequence ID" value="NZ_SJZF01000007.1"/>
</dbReference>
<dbReference type="EMBL" id="SJZF01000007">
    <property type="protein sequence ID" value="TFU26672.1"/>
    <property type="molecule type" value="Genomic_DNA"/>
</dbReference>
<name>A0A4Y9FCT7_9DEIN</name>